<keyword evidence="1" id="KW-0732">Signal</keyword>
<evidence type="ECO:0000259" key="2">
    <source>
        <dbReference type="Pfam" id="PF07007"/>
    </source>
</evidence>
<evidence type="ECO:0000313" key="3">
    <source>
        <dbReference type="EMBL" id="ANB71424.1"/>
    </source>
</evidence>
<keyword evidence="4" id="KW-1185">Reference proteome</keyword>
<reference evidence="3 4" key="1">
    <citation type="journal article" date="2016" name="Gene">
        <title>PacBio SMRT assembly of a complex multi-replicon genome reveals chlorocatechol degradative operon in a region of genome plasticity.</title>
        <authorList>
            <person name="Ricker N."/>
            <person name="Shen S.Y."/>
            <person name="Goordial J."/>
            <person name="Jin S."/>
            <person name="Fulthorpe R.R."/>
        </authorList>
    </citation>
    <scope>NUCLEOTIDE SEQUENCE [LARGE SCALE GENOMIC DNA]</scope>
    <source>
        <strain evidence="3 4">OLGA172</strain>
    </source>
</reference>
<organism evidence="3 4">
    <name type="scientific">Paraburkholderia phytofirmans OLGA172</name>
    <dbReference type="NCBI Taxonomy" id="1417228"/>
    <lineage>
        <taxon>Bacteria</taxon>
        <taxon>Pseudomonadati</taxon>
        <taxon>Pseudomonadota</taxon>
        <taxon>Betaproteobacteria</taxon>
        <taxon>Burkholderiales</taxon>
        <taxon>Burkholderiaceae</taxon>
        <taxon>Paraburkholderia</taxon>
    </lineage>
</organism>
<evidence type="ECO:0000256" key="1">
    <source>
        <dbReference type="SAM" id="SignalP"/>
    </source>
</evidence>
<protein>
    <recommendedName>
        <fullName evidence="2">Lysozyme inhibitor LprI-like N-terminal domain-containing protein</fullName>
    </recommendedName>
</protein>
<feature type="signal peptide" evidence="1">
    <location>
        <begin position="1"/>
        <end position="20"/>
    </location>
</feature>
<dbReference type="OrthoDB" id="9114478at2"/>
<sequence length="165" mass="18717">MMRATSVLVALLLIANAAYASSSIYGSEFDYKKAKPTSTYFSGRTRQQVASYCKNEMLGTMDLSACAQFRYEAAIETLNNKFAQIENVAKDSDRGHRASDEPEALPFFKKAQSNWQLYRDNECYAEVYQVGQASLRFIDFWDCMTRITKQRLDELTVSDPLAPSL</sequence>
<dbReference type="EMBL" id="CP014578">
    <property type="protein sequence ID" value="ANB71424.1"/>
    <property type="molecule type" value="Genomic_DNA"/>
</dbReference>
<dbReference type="AlphaFoldDB" id="A0A160FHB4"/>
<evidence type="ECO:0000313" key="4">
    <source>
        <dbReference type="Proteomes" id="UP000076852"/>
    </source>
</evidence>
<accession>A0A160FHB4</accession>
<dbReference type="KEGG" id="buz:AYM40_02845"/>
<dbReference type="Proteomes" id="UP000076852">
    <property type="component" value="Chromosome 1"/>
</dbReference>
<dbReference type="Pfam" id="PF07007">
    <property type="entry name" value="LprI"/>
    <property type="match status" value="1"/>
</dbReference>
<feature type="domain" description="Lysozyme inhibitor LprI-like N-terminal" evidence="2">
    <location>
        <begin position="53"/>
        <end position="155"/>
    </location>
</feature>
<feature type="chain" id="PRO_5007814131" description="Lysozyme inhibitor LprI-like N-terminal domain-containing protein" evidence="1">
    <location>
        <begin position="21"/>
        <end position="165"/>
    </location>
</feature>
<name>A0A160FHB4_9BURK</name>
<dbReference type="InterPro" id="IPR009739">
    <property type="entry name" value="LprI-like_N"/>
</dbReference>
<dbReference type="Gene3D" id="1.20.1270.180">
    <property type="match status" value="1"/>
</dbReference>
<proteinExistence type="predicted"/>
<gene>
    <name evidence="3" type="ORF">AYM40_02845</name>
</gene>